<name>A0A7W6RGS5_9PROT</name>
<keyword evidence="2" id="KW-1185">Reference proteome</keyword>
<organism evidence="1 2">
    <name type="scientific">Roseospira visakhapatnamensis</name>
    <dbReference type="NCBI Taxonomy" id="390880"/>
    <lineage>
        <taxon>Bacteria</taxon>
        <taxon>Pseudomonadati</taxon>
        <taxon>Pseudomonadota</taxon>
        <taxon>Alphaproteobacteria</taxon>
        <taxon>Rhodospirillales</taxon>
        <taxon>Rhodospirillaceae</taxon>
        <taxon>Roseospira</taxon>
    </lineage>
</organism>
<dbReference type="Proteomes" id="UP000554286">
    <property type="component" value="Unassembled WGS sequence"/>
</dbReference>
<dbReference type="RefSeq" id="WP_184049173.1">
    <property type="nucleotide sequence ID" value="NZ_JACIGK010000077.1"/>
</dbReference>
<evidence type="ECO:0000313" key="1">
    <source>
        <dbReference type="EMBL" id="MBB4268284.1"/>
    </source>
</evidence>
<sequence>MAYATASEMIDQIGENQAEDLARAEGGGIDEAALTAALADASGVIDGYLGGRYALAADLARQHCIIIARYALASGAPPEGREGRDYQDTVAFLRAVVAGKTGQQD</sequence>
<comment type="caution">
    <text evidence="1">The sequence shown here is derived from an EMBL/GenBank/DDBJ whole genome shotgun (WGS) entry which is preliminary data.</text>
</comment>
<dbReference type="Pfam" id="PF07030">
    <property type="entry name" value="Phage_Mu_Gp36"/>
    <property type="match status" value="1"/>
</dbReference>
<proteinExistence type="predicted"/>
<gene>
    <name evidence="1" type="ORF">GGD89_003948</name>
</gene>
<reference evidence="1 2" key="1">
    <citation type="submission" date="2020-08" db="EMBL/GenBank/DDBJ databases">
        <title>Genome sequencing of Purple Non-Sulfur Bacteria from various extreme environments.</title>
        <authorList>
            <person name="Mayer M."/>
        </authorList>
    </citation>
    <scope>NUCLEOTIDE SEQUENCE [LARGE SCALE GENOMIC DNA]</scope>
    <source>
        <strain evidence="1 2">JA131</strain>
    </source>
</reference>
<accession>A0A7W6RGS5</accession>
<dbReference type="AlphaFoldDB" id="A0A7W6RGS5"/>
<protein>
    <submittedName>
        <fullName evidence="1">Phage gp36-like protein</fullName>
    </submittedName>
</protein>
<evidence type="ECO:0000313" key="2">
    <source>
        <dbReference type="Proteomes" id="UP000554286"/>
    </source>
</evidence>
<dbReference type="EMBL" id="JACIGK010000077">
    <property type="protein sequence ID" value="MBB4268284.1"/>
    <property type="molecule type" value="Genomic_DNA"/>
</dbReference>
<dbReference type="InterPro" id="IPR009752">
    <property type="entry name" value="Phage_Mu_GpJ"/>
</dbReference>